<dbReference type="OrthoDB" id="1641671at2"/>
<dbReference type="NCBIfam" id="TIGR01542">
    <property type="entry name" value="A118_put_portal"/>
    <property type="match status" value="1"/>
</dbReference>
<proteinExistence type="predicted"/>
<reference evidence="1 2" key="1">
    <citation type="submission" date="2015-05" db="EMBL/GenBank/DDBJ databases">
        <title>Whole genome sequence and identification of bacterial endophytes from Costus igneus.</title>
        <authorList>
            <person name="Lee Y.P."/>
            <person name="Gan H.M."/>
            <person name="Eng W."/>
            <person name="Wheatley M.S."/>
            <person name="Caraballo A."/>
            <person name="Polter S."/>
            <person name="Savka M.A."/>
            <person name="Hudson A.O."/>
        </authorList>
    </citation>
    <scope>NUCLEOTIDE SEQUENCE [LARGE SCALE GENOMIC DNA]</scope>
    <source>
        <strain evidence="1 2">RIT379</strain>
    </source>
</reference>
<protein>
    <submittedName>
        <fullName evidence="1">Portal protein</fullName>
    </submittedName>
</protein>
<dbReference type="PATRIC" id="fig|1397.4.peg.2816"/>
<evidence type="ECO:0000313" key="1">
    <source>
        <dbReference type="EMBL" id="KLV23070.1"/>
    </source>
</evidence>
<dbReference type="AlphaFoldDB" id="A0A0J1L240"/>
<gene>
    <name evidence="1" type="ORF">ABW02_20300</name>
</gene>
<comment type="caution">
    <text evidence="1">The sequence shown here is derived from an EMBL/GenBank/DDBJ whole genome shotgun (WGS) entry which is preliminary data.</text>
</comment>
<dbReference type="PIRSF" id="PIRSF011911">
    <property type="entry name" value="A118_put_portal"/>
    <property type="match status" value="1"/>
</dbReference>
<dbReference type="RefSeq" id="WP_047944087.1">
    <property type="nucleotide sequence ID" value="NZ_LDPH01000027.1"/>
</dbReference>
<name>A0A0J1L240_NIACI</name>
<keyword evidence="2" id="KW-1185">Reference proteome</keyword>
<accession>A0A0J1L240</accession>
<sequence length="496" mass="56799">MFKSLMSKVKGVLQKMGIVKTVKQLSDIKNIPVDDQFYKLIEQWKALYQGYFSDWHDLTYQTVNGPKKRRMASLNMPKVVSQEMASLIFNERCEISISDEGLSKEIKEIMKENKFVKTFQDYLEFQFALGGMVIKPYVEDDQIKLSYITADCFIPVSWDNKGIHEAVFLNEIRKGDKRYTHLEWHLWDKKVYIIKNELFVSDKNSGEVGKKVPLATLFPDLEEEVRIEHLKHSCFVYFKPNIANHIDMTSPLGVSLFSNALDTLHSIDIAFDSFQREFRLGRRRILVPTTAVRVVIDENGNAQRYFDTDDEVYQAMDFGDMDANKIHDNTVEIRAEEHIAAINALLDLLSMQTGFSGGTFNFDGKSVKTATEVVSENSKTFKSKQSHENILEAGITELVEVIVQLAELYKLFNRPADGWEVTVTFDDSIAEDQNTEIAKQIQLVTNKLNSRKRAIMKLHGLTEEEADLLMQEIAEESQTATAEAIDFFGMSRADVE</sequence>
<dbReference type="Proteomes" id="UP000036045">
    <property type="component" value="Unassembled WGS sequence"/>
</dbReference>
<evidence type="ECO:0000313" key="2">
    <source>
        <dbReference type="Proteomes" id="UP000036045"/>
    </source>
</evidence>
<organism evidence="1 2">
    <name type="scientific">Niallia circulans</name>
    <name type="common">Bacillus circulans</name>
    <dbReference type="NCBI Taxonomy" id="1397"/>
    <lineage>
        <taxon>Bacteria</taxon>
        <taxon>Bacillati</taxon>
        <taxon>Bacillota</taxon>
        <taxon>Bacilli</taxon>
        <taxon>Bacillales</taxon>
        <taxon>Bacillaceae</taxon>
        <taxon>Niallia</taxon>
    </lineage>
</organism>
<dbReference type="Pfam" id="PF05133">
    <property type="entry name" value="SPP1_portal"/>
    <property type="match status" value="1"/>
</dbReference>
<dbReference type="InterPro" id="IPR006432">
    <property type="entry name" value="Phage_portal_A118-type"/>
</dbReference>
<dbReference type="InterPro" id="IPR021145">
    <property type="entry name" value="Portal_protein_SPP1_Gp6-like"/>
</dbReference>
<dbReference type="EMBL" id="LDPH01000027">
    <property type="protein sequence ID" value="KLV23070.1"/>
    <property type="molecule type" value="Genomic_DNA"/>
</dbReference>